<evidence type="ECO:0000256" key="1">
    <source>
        <dbReference type="RuleBase" id="RU362006"/>
    </source>
</evidence>
<evidence type="ECO:0000256" key="2">
    <source>
        <dbReference type="SAM" id="MobiDB-lite"/>
    </source>
</evidence>
<dbReference type="PANTHER" id="PTHR12300:SF177">
    <property type="entry name" value="PROTEIN YOP1"/>
    <property type="match status" value="1"/>
</dbReference>
<evidence type="ECO:0000313" key="3">
    <source>
        <dbReference type="EMBL" id="OJD23284.1"/>
    </source>
</evidence>
<protein>
    <recommendedName>
        <fullName evidence="1">Protein YOP1</fullName>
    </recommendedName>
</protein>
<organism evidence="3 4">
    <name type="scientific">Blastomyces percursus</name>
    <dbReference type="NCBI Taxonomy" id="1658174"/>
    <lineage>
        <taxon>Eukaryota</taxon>
        <taxon>Fungi</taxon>
        <taxon>Dikarya</taxon>
        <taxon>Ascomycota</taxon>
        <taxon>Pezizomycotina</taxon>
        <taxon>Eurotiomycetes</taxon>
        <taxon>Eurotiomycetidae</taxon>
        <taxon>Onygenales</taxon>
        <taxon>Ajellomycetaceae</taxon>
        <taxon>Blastomyces</taxon>
    </lineage>
</organism>
<keyword evidence="1" id="KW-1133">Transmembrane helix</keyword>
<dbReference type="InterPro" id="IPR004345">
    <property type="entry name" value="TB2_DP1_HVA22"/>
</dbReference>
<dbReference type="AlphaFoldDB" id="A0A1J9R5J8"/>
<sequence length="370" mass="40861">MFGIVADLLSSEDLPTIGIPVIGADWDIFFRFAYSSALTILFPIFASYKALRTSDPSQLAPWLMYWVVMSIVLLVESWTYFIIGWFPFYSWIRLVALSYLVLPQTQGAKLLYQQYIDPFLLHHELEIEQFISQAHDSAKAAGFEYLYKAIDFIREKVLGLPTAAPPPSQPPPVAGAAGFAQYLLSRFTIPGAASSLASPAADLYSLLATAVGSAAASGKTRDMQAEELSASGKLIPDSIATASKAEQAEYIASQKERLGVLLSAFDREQRNLRLDPRDVPRGGFSAGGNSDQDDLVYGSSGYDEYERGAGLRKNRSDVSFENIEHEEFLAGGREGRHHSRSPHRRRGEDDVADFARRSVEEIARASGVYR</sequence>
<dbReference type="PANTHER" id="PTHR12300">
    <property type="entry name" value="HVA22-LIKE PROTEINS"/>
    <property type="match status" value="1"/>
</dbReference>
<dbReference type="GO" id="GO:0016020">
    <property type="term" value="C:membrane"/>
    <property type="evidence" value="ECO:0007669"/>
    <property type="project" value="UniProtKB-SubCell"/>
</dbReference>
<comment type="similarity">
    <text evidence="1">Belongs to the DP1 family.</text>
</comment>
<proteinExistence type="inferred from homology"/>
<feature type="transmembrane region" description="Helical" evidence="1">
    <location>
        <begin position="28"/>
        <end position="47"/>
    </location>
</feature>
<dbReference type="STRING" id="1658174.A0A1J9R5J8"/>
<keyword evidence="4" id="KW-1185">Reference proteome</keyword>
<accession>A0A1J9R5J8</accession>
<reference evidence="3 4" key="1">
    <citation type="submission" date="2015-08" db="EMBL/GenBank/DDBJ databases">
        <title>Emmonsia species relationships and genome sequence.</title>
        <authorList>
            <person name="Cuomo C.A."/>
            <person name="Schwartz I.S."/>
            <person name="Kenyon C."/>
            <person name="De Hoog G.S."/>
            <person name="Govender N.P."/>
            <person name="Botha A."/>
            <person name="Moreno L."/>
            <person name="De Vries M."/>
            <person name="Munoz J.F."/>
            <person name="Stielow J.B."/>
        </authorList>
    </citation>
    <scope>NUCLEOTIDE SEQUENCE [LARGE SCALE GENOMIC DNA]</scope>
    <source>
        <strain evidence="3 4">EI222</strain>
    </source>
</reference>
<feature type="transmembrane region" description="Helical" evidence="1">
    <location>
        <begin position="59"/>
        <end position="75"/>
    </location>
</feature>
<keyword evidence="1" id="KW-0812">Transmembrane</keyword>
<evidence type="ECO:0000313" key="4">
    <source>
        <dbReference type="Proteomes" id="UP000242791"/>
    </source>
</evidence>
<comment type="subcellular location">
    <subcellularLocation>
        <location evidence="1">Membrane</location>
        <topology evidence="1">Multi-pass membrane protein</topology>
    </subcellularLocation>
</comment>
<feature type="region of interest" description="Disordered" evidence="2">
    <location>
        <begin position="274"/>
        <end position="296"/>
    </location>
</feature>
<dbReference type="OrthoDB" id="434647at2759"/>
<feature type="region of interest" description="Disordered" evidence="2">
    <location>
        <begin position="329"/>
        <end position="351"/>
    </location>
</feature>
<gene>
    <name evidence="3" type="ORF">ACJ73_05361</name>
</gene>
<comment type="caution">
    <text evidence="3">The sequence shown here is derived from an EMBL/GenBank/DDBJ whole genome shotgun (WGS) entry which is preliminary data.</text>
</comment>
<dbReference type="VEuPathDB" id="FungiDB:ACJ73_05361"/>
<feature type="compositionally biased region" description="Basic residues" evidence="2">
    <location>
        <begin position="335"/>
        <end position="345"/>
    </location>
</feature>
<dbReference type="EMBL" id="LGTZ01000831">
    <property type="protein sequence ID" value="OJD23284.1"/>
    <property type="molecule type" value="Genomic_DNA"/>
</dbReference>
<keyword evidence="1" id="KW-0472">Membrane</keyword>
<dbReference type="Pfam" id="PF03134">
    <property type="entry name" value="TB2_DP1_HVA22"/>
    <property type="match status" value="1"/>
</dbReference>
<dbReference type="Proteomes" id="UP000242791">
    <property type="component" value="Unassembled WGS sequence"/>
</dbReference>
<comment type="caution">
    <text evidence="1">Lacks conserved residue(s) required for the propagation of feature annotation.</text>
</comment>
<name>A0A1J9R5J8_9EURO</name>